<protein>
    <submittedName>
        <fullName evidence="1">7-cyano-7-deazaguanine synthase</fullName>
        <ecNumber evidence="1">6.3.4.20</ecNumber>
    </submittedName>
</protein>
<dbReference type="Proteomes" id="UP001193081">
    <property type="component" value="Unassembled WGS sequence"/>
</dbReference>
<dbReference type="GO" id="GO:0016874">
    <property type="term" value="F:ligase activity"/>
    <property type="evidence" value="ECO:0007669"/>
    <property type="project" value="UniProtKB-KW"/>
</dbReference>
<evidence type="ECO:0000313" key="1">
    <source>
        <dbReference type="EMBL" id="MBP1466279.1"/>
    </source>
</evidence>
<keyword evidence="1" id="KW-0436">Ligase</keyword>
<reference evidence="1 2" key="1">
    <citation type="submission" date="2021-03" db="EMBL/GenBank/DDBJ databases">
        <authorList>
            <person name="Grouzdev D.S."/>
        </authorList>
    </citation>
    <scope>NUCLEOTIDE SEQUENCE [LARGE SCALE GENOMIC DNA]</scope>
    <source>
        <strain evidence="1 2">M50-1</strain>
    </source>
</reference>
<dbReference type="EMBL" id="SIJK02000017">
    <property type="protein sequence ID" value="MBP1466279.1"/>
    <property type="molecule type" value="Genomic_DNA"/>
</dbReference>
<dbReference type="InterPro" id="IPR014729">
    <property type="entry name" value="Rossmann-like_a/b/a_fold"/>
</dbReference>
<dbReference type="SUPFAM" id="SSF52402">
    <property type="entry name" value="Adenine nucleotide alpha hydrolases-like"/>
    <property type="match status" value="1"/>
</dbReference>
<comment type="caution">
    <text evidence="1">The sequence shown here is derived from an EMBL/GenBank/DDBJ whole genome shotgun (WGS) entry which is preliminary data.</text>
</comment>
<dbReference type="Gene3D" id="3.40.50.620">
    <property type="entry name" value="HUPs"/>
    <property type="match status" value="1"/>
</dbReference>
<dbReference type="RefSeq" id="WP_135478280.1">
    <property type="nucleotide sequence ID" value="NZ_SIJK02000017.1"/>
</dbReference>
<evidence type="ECO:0000313" key="2">
    <source>
        <dbReference type="Proteomes" id="UP001193081"/>
    </source>
</evidence>
<dbReference type="EC" id="6.3.4.20" evidence="1"/>
<accession>A0ABS4DA05</accession>
<proteinExistence type="predicted"/>
<sequence>MLSRQISSLQADLVDLAIAVHVADRFAIGRADFPRRLHIKLPLRHRELFEQPVVSDMLRELLYWYTEDKWDFEFTSRQKSGRCAERQGCLDLSGKSRVTEVALWSGGLDSLSGLVNRMACEPSKHYLLFGSGSNSQLHFRQRDLAVRLAEHHPQRVSCTQVIYRYTATNIPRNRNQRARGFVFMLLGAVCALLADENQLHIYENGVGAINLPFRASEVGLDHTRAVHPISLTLMSEMVSQIISASFSFVNPFIFWTKADMCRIFHDERYYPLIVQTVSCDRLHREVPSQCGVCSSCILRKQSLLAAGVQDETKYLFPSIPEEQGYRPSIGNHLRAMLWQVQVLRQLLSTDKPWDSLASYYPRMMDIIDRITLFEGLTPTWLQGQFAQMYQRYVDEWEQVRPYIERGLLGEEELREAA</sequence>
<gene>
    <name evidence="1" type="ORF">EYB53_011235</name>
</gene>
<keyword evidence="2" id="KW-1185">Reference proteome</keyword>
<organism evidence="1 2">
    <name type="scientific">Candidatus Chloroploca mongolica</name>
    <dbReference type="NCBI Taxonomy" id="2528176"/>
    <lineage>
        <taxon>Bacteria</taxon>
        <taxon>Bacillati</taxon>
        <taxon>Chloroflexota</taxon>
        <taxon>Chloroflexia</taxon>
        <taxon>Chloroflexales</taxon>
        <taxon>Chloroflexineae</taxon>
        <taxon>Oscillochloridaceae</taxon>
        <taxon>Candidatus Chloroploca</taxon>
    </lineage>
</organism>
<dbReference type="InterPro" id="IPR018317">
    <property type="entry name" value="QueC"/>
</dbReference>
<name>A0ABS4DA05_9CHLR</name>
<dbReference type="Pfam" id="PF06508">
    <property type="entry name" value="QueC"/>
    <property type="match status" value="1"/>
</dbReference>